<gene>
    <name evidence="2" type="ORF">AQJ67_25270</name>
</gene>
<dbReference type="EMBL" id="LMWY01000031">
    <property type="protein sequence ID" value="KUN99685.1"/>
    <property type="molecule type" value="Genomic_DNA"/>
</dbReference>
<comment type="caution">
    <text evidence="2">The sequence shown here is derived from an EMBL/GenBank/DDBJ whole genome shotgun (WGS) entry which is preliminary data.</text>
</comment>
<keyword evidence="3" id="KW-1185">Reference proteome</keyword>
<feature type="chain" id="PRO_5007107461" description="Lipoprotein" evidence="1">
    <location>
        <begin position="23"/>
        <end position="82"/>
    </location>
</feature>
<sequence length="82" mass="8707">MSMVIGFRIAAFALPARPAVSAATLPATTAALPRRDVLLALPLVLNLVLSACDMRVSSSCSVRRCGVARSRLERGEVVRQPC</sequence>
<accession>A0A101TWL0</accession>
<evidence type="ECO:0008006" key="4">
    <source>
        <dbReference type="Google" id="ProtNLM"/>
    </source>
</evidence>
<evidence type="ECO:0000313" key="3">
    <source>
        <dbReference type="Proteomes" id="UP000053429"/>
    </source>
</evidence>
<proteinExistence type="predicted"/>
<protein>
    <recommendedName>
        <fullName evidence="4">Lipoprotein</fullName>
    </recommendedName>
</protein>
<dbReference type="Proteomes" id="UP000053429">
    <property type="component" value="Unassembled WGS sequence"/>
</dbReference>
<keyword evidence="1" id="KW-0732">Signal</keyword>
<evidence type="ECO:0000256" key="1">
    <source>
        <dbReference type="SAM" id="SignalP"/>
    </source>
</evidence>
<reference evidence="2 3" key="1">
    <citation type="submission" date="2015-10" db="EMBL/GenBank/DDBJ databases">
        <title>Draft genome sequence of Streptomyces caeruleatus NRRL B-24802, type strain for the species Streptomyces caeruleatus.</title>
        <authorList>
            <person name="Ruckert C."/>
            <person name="Winkler A."/>
            <person name="Kalinowski J."/>
            <person name="Kampfer P."/>
            <person name="Glaeser S."/>
        </authorList>
    </citation>
    <scope>NUCLEOTIDE SEQUENCE [LARGE SCALE GENOMIC DNA]</scope>
    <source>
        <strain evidence="2 3">NRRL B-24802</strain>
    </source>
</reference>
<dbReference type="AlphaFoldDB" id="A0A101TWL0"/>
<feature type="signal peptide" evidence="1">
    <location>
        <begin position="1"/>
        <end position="22"/>
    </location>
</feature>
<evidence type="ECO:0000313" key="2">
    <source>
        <dbReference type="EMBL" id="KUN99685.1"/>
    </source>
</evidence>
<organism evidence="2 3">
    <name type="scientific">Streptomyces caeruleatus</name>
    <dbReference type="NCBI Taxonomy" id="661399"/>
    <lineage>
        <taxon>Bacteria</taxon>
        <taxon>Bacillati</taxon>
        <taxon>Actinomycetota</taxon>
        <taxon>Actinomycetes</taxon>
        <taxon>Kitasatosporales</taxon>
        <taxon>Streptomycetaceae</taxon>
        <taxon>Streptomyces</taxon>
    </lineage>
</organism>
<name>A0A101TWL0_9ACTN</name>